<organism evidence="1 2">
    <name type="scientific">Paracoccus alcaliphilus</name>
    <dbReference type="NCBI Taxonomy" id="34002"/>
    <lineage>
        <taxon>Bacteria</taxon>
        <taxon>Pseudomonadati</taxon>
        <taxon>Pseudomonadota</taxon>
        <taxon>Alphaproteobacteria</taxon>
        <taxon>Rhodobacterales</taxon>
        <taxon>Paracoccaceae</taxon>
        <taxon>Paracoccus</taxon>
    </lineage>
</organism>
<sequence>MSAPRILSLDARPVLDLQFRAFETVTRGIRVIGSWYMDPVSRQTEPCLVLLDANRPVRPGRTIPCIIPLSDMWKWTREMGDPAHVARVVHDWISSGALPGVPDDRSDAFRIFDAVQSRLRDLWSMPPLPPKAAIKHGAIPVGEIEITERESGKTVQEIEVVASNVRD</sequence>
<evidence type="ECO:0000313" key="1">
    <source>
        <dbReference type="EMBL" id="SEN87310.1"/>
    </source>
</evidence>
<dbReference type="STRING" id="34002.SAMN04489859_102025"/>
<evidence type="ECO:0000313" key="2">
    <source>
        <dbReference type="Proteomes" id="UP000199054"/>
    </source>
</evidence>
<accession>A0A1H8K2W2</accession>
<dbReference type="AlphaFoldDB" id="A0A1H8K2W2"/>
<keyword evidence="2" id="KW-1185">Reference proteome</keyword>
<reference evidence="1 2" key="1">
    <citation type="submission" date="2016-10" db="EMBL/GenBank/DDBJ databases">
        <authorList>
            <person name="de Groot N.N."/>
        </authorList>
    </citation>
    <scope>NUCLEOTIDE SEQUENCE [LARGE SCALE GENOMIC DNA]</scope>
    <source>
        <strain evidence="1 2">DSM 8512</strain>
    </source>
</reference>
<gene>
    <name evidence="1" type="ORF">SAMN04489859_102025</name>
</gene>
<protein>
    <submittedName>
        <fullName evidence="1">Uncharacterized protein</fullName>
    </submittedName>
</protein>
<dbReference type="Proteomes" id="UP000199054">
    <property type="component" value="Unassembled WGS sequence"/>
</dbReference>
<proteinExistence type="predicted"/>
<name>A0A1H8K2W2_9RHOB</name>
<dbReference type="OrthoDB" id="8290194at2"/>
<dbReference type="EMBL" id="FODE01000020">
    <property type="protein sequence ID" value="SEN87310.1"/>
    <property type="molecule type" value="Genomic_DNA"/>
</dbReference>
<dbReference type="RefSeq" id="WP_090613465.1">
    <property type="nucleotide sequence ID" value="NZ_CP067124.1"/>
</dbReference>